<reference evidence="1 2" key="1">
    <citation type="submission" date="2017-08" db="EMBL/GenBank/DDBJ databases">
        <title>Infants hospitalized years apart are colonized by the same room-sourced microbial strains.</title>
        <authorList>
            <person name="Brooks B."/>
            <person name="Olm M.R."/>
            <person name="Firek B.A."/>
            <person name="Baker R."/>
            <person name="Thomas B.C."/>
            <person name="Morowitz M.J."/>
            <person name="Banfield J.F."/>
        </authorList>
    </citation>
    <scope>NUCLEOTIDE SEQUENCE [LARGE SCALE GENOMIC DNA]</scope>
    <source>
        <strain evidence="1">S2_005_003_R2_41</strain>
    </source>
</reference>
<name>A0A2W5QJC2_VARPD</name>
<dbReference type="EMBL" id="QFPP01000050">
    <property type="protein sequence ID" value="PZQ76519.1"/>
    <property type="molecule type" value="Genomic_DNA"/>
</dbReference>
<accession>A0A2W5QJC2</accession>
<dbReference type="Proteomes" id="UP000249135">
    <property type="component" value="Unassembled WGS sequence"/>
</dbReference>
<evidence type="ECO:0000313" key="2">
    <source>
        <dbReference type="Proteomes" id="UP000249135"/>
    </source>
</evidence>
<protein>
    <submittedName>
        <fullName evidence="1">Uncharacterized protein</fullName>
    </submittedName>
</protein>
<dbReference type="AlphaFoldDB" id="A0A2W5QJC2"/>
<organism evidence="1 2">
    <name type="scientific">Variovorax paradoxus</name>
    <dbReference type="NCBI Taxonomy" id="34073"/>
    <lineage>
        <taxon>Bacteria</taxon>
        <taxon>Pseudomonadati</taxon>
        <taxon>Pseudomonadota</taxon>
        <taxon>Betaproteobacteria</taxon>
        <taxon>Burkholderiales</taxon>
        <taxon>Comamonadaceae</taxon>
        <taxon>Variovorax</taxon>
    </lineage>
</organism>
<proteinExistence type="predicted"/>
<evidence type="ECO:0000313" key="1">
    <source>
        <dbReference type="EMBL" id="PZQ76519.1"/>
    </source>
</evidence>
<sequence>MKSERELMELVQALTSELADARDAARATGANPAHDSACVELSIELAKIHTELAWVRMTGGR</sequence>
<comment type="caution">
    <text evidence="1">The sequence shown here is derived from an EMBL/GenBank/DDBJ whole genome shotgun (WGS) entry which is preliminary data.</text>
</comment>
<gene>
    <name evidence="1" type="ORF">DI563_06850</name>
</gene>